<proteinExistence type="inferred from homology"/>
<dbReference type="GO" id="GO:0055130">
    <property type="term" value="P:D-alanine catabolic process"/>
    <property type="evidence" value="ECO:0007669"/>
    <property type="project" value="TreeGrafter"/>
</dbReference>
<dbReference type="NCBIfam" id="NF001933">
    <property type="entry name" value="PRK00711.1"/>
    <property type="match status" value="1"/>
</dbReference>
<feature type="binding site" evidence="7">
    <location>
        <begin position="3"/>
        <end position="17"/>
    </location>
    <ligand>
        <name>FAD</name>
        <dbReference type="ChEBI" id="CHEBI:57692"/>
    </ligand>
</feature>
<dbReference type="RefSeq" id="WP_019247521.1">
    <property type="nucleotide sequence ID" value="NZ_AP024746.1"/>
</dbReference>
<dbReference type="SUPFAM" id="SSF54373">
    <property type="entry name" value="FAD-linked reductases, C-terminal domain"/>
    <property type="match status" value="1"/>
</dbReference>
<dbReference type="InterPro" id="IPR023080">
    <property type="entry name" value="DadA"/>
</dbReference>
<feature type="domain" description="FAD dependent oxidoreductase" evidence="9">
    <location>
        <begin position="2"/>
        <end position="397"/>
    </location>
</feature>
<evidence type="ECO:0000256" key="1">
    <source>
        <dbReference type="ARBA" id="ARBA00001974"/>
    </source>
</evidence>
<dbReference type="FunFam" id="3.50.50.60:FF:000020">
    <property type="entry name" value="D-amino acid dehydrogenase"/>
    <property type="match status" value="1"/>
</dbReference>
<dbReference type="GO" id="GO:0005737">
    <property type="term" value="C:cytoplasm"/>
    <property type="evidence" value="ECO:0007669"/>
    <property type="project" value="TreeGrafter"/>
</dbReference>
<protein>
    <recommendedName>
        <fullName evidence="7">D-amino acid dehydrogenase</fullName>
        <ecNumber evidence="7">1.4.99.-</ecNumber>
    </recommendedName>
</protein>
<dbReference type="AlphaFoldDB" id="A0A381A6C1"/>
<reference evidence="10 11" key="1">
    <citation type="submission" date="2018-06" db="EMBL/GenBank/DDBJ databases">
        <authorList>
            <consortium name="Pathogen Informatics"/>
            <person name="Doyle S."/>
        </authorList>
    </citation>
    <scope>NUCLEOTIDE SEQUENCE [LARGE SCALE GENOMIC DNA]</scope>
    <source>
        <strain evidence="10 11">NCTC10911</strain>
    </source>
</reference>
<dbReference type="GeneID" id="69602538"/>
<dbReference type="GO" id="GO:0008718">
    <property type="term" value="F:D-amino-acid dehydrogenase activity"/>
    <property type="evidence" value="ECO:0007669"/>
    <property type="project" value="UniProtKB-UniRule"/>
</dbReference>
<evidence type="ECO:0000256" key="6">
    <source>
        <dbReference type="ARBA" id="ARBA00047884"/>
    </source>
</evidence>
<dbReference type="EMBL" id="UFTT01000002">
    <property type="protein sequence ID" value="SUV65993.1"/>
    <property type="molecule type" value="Genomic_DNA"/>
</dbReference>
<dbReference type="Proteomes" id="UP000255014">
    <property type="component" value="Unassembled WGS sequence"/>
</dbReference>
<keyword evidence="3 7" id="KW-0285">Flavoprotein</keyword>
<dbReference type="Gene3D" id="3.30.9.10">
    <property type="entry name" value="D-Amino Acid Oxidase, subunit A, domain 2"/>
    <property type="match status" value="1"/>
</dbReference>
<dbReference type="InterPro" id="IPR036188">
    <property type="entry name" value="FAD/NAD-bd_sf"/>
</dbReference>
<comment type="function">
    <text evidence="7">Oxidative deamination of D-amino acids.</text>
</comment>
<evidence type="ECO:0000256" key="4">
    <source>
        <dbReference type="ARBA" id="ARBA00022827"/>
    </source>
</evidence>
<dbReference type="InterPro" id="IPR006076">
    <property type="entry name" value="FAD-dep_OxRdtase"/>
</dbReference>
<evidence type="ECO:0000256" key="7">
    <source>
        <dbReference type="HAMAP-Rule" id="MF_01202"/>
    </source>
</evidence>
<accession>A0A381A6C1</accession>
<keyword evidence="5 7" id="KW-0560">Oxidoreductase</keyword>
<dbReference type="Pfam" id="PF01266">
    <property type="entry name" value="DAO"/>
    <property type="match status" value="1"/>
</dbReference>
<evidence type="ECO:0000259" key="9">
    <source>
        <dbReference type="Pfam" id="PF01266"/>
    </source>
</evidence>
<comment type="similarity">
    <text evidence="2 7">Belongs to the DadA oxidoreductase family.</text>
</comment>
<evidence type="ECO:0000256" key="3">
    <source>
        <dbReference type="ARBA" id="ARBA00022630"/>
    </source>
</evidence>
<feature type="region of interest" description="Disordered" evidence="8">
    <location>
        <begin position="419"/>
        <end position="460"/>
    </location>
</feature>
<gene>
    <name evidence="10" type="primary">thiO_2</name>
    <name evidence="7" type="synonym">dadA</name>
    <name evidence="10" type="ORF">NCTC10911_03038</name>
</gene>
<feature type="compositionally biased region" description="Basic residues" evidence="8">
    <location>
        <begin position="430"/>
        <end position="439"/>
    </location>
</feature>
<dbReference type="HAMAP" id="MF_01202">
    <property type="entry name" value="DadA"/>
    <property type="match status" value="1"/>
</dbReference>
<dbReference type="SUPFAM" id="SSF51905">
    <property type="entry name" value="FAD/NAD(P)-binding domain"/>
    <property type="match status" value="1"/>
</dbReference>
<keyword evidence="4 7" id="KW-0274">FAD</keyword>
<dbReference type="PANTHER" id="PTHR13847:SF280">
    <property type="entry name" value="D-AMINO ACID DEHYDROGENASE"/>
    <property type="match status" value="1"/>
</dbReference>
<evidence type="ECO:0000313" key="11">
    <source>
        <dbReference type="Proteomes" id="UP000255014"/>
    </source>
</evidence>
<evidence type="ECO:0000256" key="2">
    <source>
        <dbReference type="ARBA" id="ARBA00009410"/>
    </source>
</evidence>
<evidence type="ECO:0000256" key="5">
    <source>
        <dbReference type="ARBA" id="ARBA00023002"/>
    </source>
</evidence>
<dbReference type="Gene3D" id="3.50.50.60">
    <property type="entry name" value="FAD/NAD(P)-binding domain"/>
    <property type="match status" value="2"/>
</dbReference>
<dbReference type="PANTHER" id="PTHR13847">
    <property type="entry name" value="SARCOSINE DEHYDROGENASE-RELATED"/>
    <property type="match status" value="1"/>
</dbReference>
<organism evidence="10 11">
    <name type="scientific">Bordetella pertussis</name>
    <dbReference type="NCBI Taxonomy" id="520"/>
    <lineage>
        <taxon>Bacteria</taxon>
        <taxon>Pseudomonadati</taxon>
        <taxon>Pseudomonadota</taxon>
        <taxon>Betaproteobacteria</taxon>
        <taxon>Burkholderiales</taxon>
        <taxon>Alcaligenaceae</taxon>
        <taxon>Bordetella</taxon>
    </lineage>
</organism>
<evidence type="ECO:0000256" key="8">
    <source>
        <dbReference type="SAM" id="MobiDB-lite"/>
    </source>
</evidence>
<evidence type="ECO:0000313" key="10">
    <source>
        <dbReference type="EMBL" id="SUV65993.1"/>
    </source>
</evidence>
<dbReference type="GO" id="GO:0005886">
    <property type="term" value="C:plasma membrane"/>
    <property type="evidence" value="ECO:0007669"/>
    <property type="project" value="TreeGrafter"/>
</dbReference>
<sequence>MHVIVLGSGVIGTTTAYYLARQGAQVTVLERRAGPADETSYGNAGQVSPGYSTPWAAPGIPLKALKWMFQKHAPLAIRADGSFYQWRWLAAMLANCSAGRYSVNKERMLRLAEYSRDCLRTLRADTGIQYEQRTQGTLQLFRTAAQMEAARRDIAVLEECGVPYELLDRNRLPTAEPALARALDKLAGGLRLPNDETGDCRRFTLQLAEKAKALGVQFRFNQQVEGLDVRGGQVVGVRVGGEQLAADRYVAAFGSYTRGFLRPLGLDLPVYPVKGYSLTIPMTDESAAPVSTILDETYKVAVTRFDQRIRVGGMAELAGFDLRLKEARRKTLELVVNDLFPGSGAVEQAEFWTGLRPMTPDSTPIIGATKYGNLFLNTGHGTLGWTMACGSGQLVADQVCGRQPAIRADDLALSRYGAGGQAGGGVARAAQRRLSRRRAPAPVPQSGHDDRRGARPTGAS</sequence>
<comment type="catalytic activity">
    <reaction evidence="6 7">
        <text>a D-alpha-amino acid + A + H2O = a 2-oxocarboxylate + AH2 + NH4(+)</text>
        <dbReference type="Rhea" id="RHEA:18125"/>
        <dbReference type="ChEBI" id="CHEBI:13193"/>
        <dbReference type="ChEBI" id="CHEBI:15377"/>
        <dbReference type="ChEBI" id="CHEBI:17499"/>
        <dbReference type="ChEBI" id="CHEBI:28938"/>
        <dbReference type="ChEBI" id="CHEBI:35179"/>
        <dbReference type="ChEBI" id="CHEBI:59871"/>
    </reaction>
</comment>
<dbReference type="EC" id="1.4.99.-" evidence="7"/>
<name>A0A381A6C1_BORPT</name>
<comment type="cofactor">
    <cofactor evidence="1 7">
        <name>FAD</name>
        <dbReference type="ChEBI" id="CHEBI:57692"/>
    </cofactor>
</comment>